<proteinExistence type="predicted"/>
<name>A0A9K3KM19_9STRA</name>
<gene>
    <name evidence="2" type="ORF">IV203_033332</name>
</gene>
<dbReference type="Proteomes" id="UP000693970">
    <property type="component" value="Unassembled WGS sequence"/>
</dbReference>
<protein>
    <recommendedName>
        <fullName evidence="1">DUF6824 domain-containing protein</fullName>
    </recommendedName>
</protein>
<evidence type="ECO:0000313" key="2">
    <source>
        <dbReference type="EMBL" id="KAG7345801.1"/>
    </source>
</evidence>
<comment type="caution">
    <text evidence="2">The sequence shown here is derived from an EMBL/GenBank/DDBJ whole genome shotgun (WGS) entry which is preliminary data.</text>
</comment>
<accession>A0A9K3KM19</accession>
<organism evidence="2 3">
    <name type="scientific">Nitzschia inconspicua</name>
    <dbReference type="NCBI Taxonomy" id="303405"/>
    <lineage>
        <taxon>Eukaryota</taxon>
        <taxon>Sar</taxon>
        <taxon>Stramenopiles</taxon>
        <taxon>Ochrophyta</taxon>
        <taxon>Bacillariophyta</taxon>
        <taxon>Bacillariophyceae</taxon>
        <taxon>Bacillariophycidae</taxon>
        <taxon>Bacillariales</taxon>
        <taxon>Bacillariaceae</taxon>
        <taxon>Nitzschia</taxon>
    </lineage>
</organism>
<dbReference type="Pfam" id="PF20710">
    <property type="entry name" value="DUF6824"/>
    <property type="match status" value="1"/>
</dbReference>
<evidence type="ECO:0000259" key="1">
    <source>
        <dbReference type="Pfam" id="PF20710"/>
    </source>
</evidence>
<reference evidence="2" key="1">
    <citation type="journal article" date="2021" name="Sci. Rep.">
        <title>Diploid genomic architecture of Nitzschia inconspicua, an elite biomass production diatom.</title>
        <authorList>
            <person name="Oliver A."/>
            <person name="Podell S."/>
            <person name="Pinowska A."/>
            <person name="Traller J.C."/>
            <person name="Smith S.R."/>
            <person name="McClure R."/>
            <person name="Beliaev A."/>
            <person name="Bohutskyi P."/>
            <person name="Hill E.A."/>
            <person name="Rabines A."/>
            <person name="Zheng H."/>
            <person name="Allen L.Z."/>
            <person name="Kuo A."/>
            <person name="Grigoriev I.V."/>
            <person name="Allen A.E."/>
            <person name="Hazlebeck D."/>
            <person name="Allen E.E."/>
        </authorList>
    </citation>
    <scope>NUCLEOTIDE SEQUENCE</scope>
    <source>
        <strain evidence="2">Hildebrandi</strain>
    </source>
</reference>
<keyword evidence="3" id="KW-1185">Reference proteome</keyword>
<reference evidence="2" key="2">
    <citation type="submission" date="2021-04" db="EMBL/GenBank/DDBJ databases">
        <authorList>
            <person name="Podell S."/>
        </authorList>
    </citation>
    <scope>NUCLEOTIDE SEQUENCE</scope>
    <source>
        <strain evidence="2">Hildebrandi</strain>
    </source>
</reference>
<dbReference type="InterPro" id="IPR049227">
    <property type="entry name" value="DUF6824"/>
</dbReference>
<dbReference type="EMBL" id="JAGRRH010000022">
    <property type="protein sequence ID" value="KAG7345801.1"/>
    <property type="molecule type" value="Genomic_DNA"/>
</dbReference>
<sequence>MILKEGLSVDDVLLGRGTGSNEHDGNIRFRAIVKQVLRQSLASAIKQNPSNIPSGTKSSMAATVLSIVHDRGGQFVRKASKVEILAFLGEKANSAVSYADEKMVSSSNWYVVVPRQVALEKAKQSFRHQKRVLHSEQERSSIVAKELVASRGHIAQVRSSSVVDNAGSSTWNDSCPFNLDASSVLKMVQLQAAAAAETKQQQFQSALSSQDLMKHTGCALDSRLANHFLPSLSTTRTDGSLALLKSLLSGSTASSSSVSSNPTVLGLNAPVSAVSSTLQDLASKLSTNSLLDDLLWQQQSQKDHVALSLLLAAPQQKVPPSNNAATSTVLHSAAVGNEFQHDLWMRRVGQQALLDRMHSPSCLSDAAAGHNKLLSEAIALAVAVQQKQ</sequence>
<dbReference type="AlphaFoldDB" id="A0A9K3KM19"/>
<evidence type="ECO:0000313" key="3">
    <source>
        <dbReference type="Proteomes" id="UP000693970"/>
    </source>
</evidence>
<feature type="domain" description="DUF6824" evidence="1">
    <location>
        <begin position="11"/>
        <end position="127"/>
    </location>
</feature>